<evidence type="ECO:0000256" key="1">
    <source>
        <dbReference type="SAM" id="Phobius"/>
    </source>
</evidence>
<accession>A0A5D4U985</accession>
<dbReference type="EMBL" id="VTEW01000001">
    <property type="protein sequence ID" value="TYS83995.1"/>
    <property type="molecule type" value="Genomic_DNA"/>
</dbReference>
<dbReference type="AlphaFoldDB" id="A0A5D4U985"/>
<sequence length="86" mass="10375">MEKQVPGFTPIEIEVFLSKKEDRLEQGVFALIAMLVAHFFQLTRLFLLYYDDHYKIDMNVYKKILKKKDSKKSCQWQLFCINHLLF</sequence>
<proteinExistence type="predicted"/>
<dbReference type="RefSeq" id="WP_148990448.1">
    <property type="nucleotide sequence ID" value="NZ_VTEW01000001.1"/>
</dbReference>
<evidence type="ECO:0000313" key="3">
    <source>
        <dbReference type="Proteomes" id="UP000325054"/>
    </source>
</evidence>
<feature type="transmembrane region" description="Helical" evidence="1">
    <location>
        <begin position="28"/>
        <end position="50"/>
    </location>
</feature>
<organism evidence="2 3">
    <name type="scientific">Rossellomorea aquimaris</name>
    <dbReference type="NCBI Taxonomy" id="189382"/>
    <lineage>
        <taxon>Bacteria</taxon>
        <taxon>Bacillati</taxon>
        <taxon>Bacillota</taxon>
        <taxon>Bacilli</taxon>
        <taxon>Bacillales</taxon>
        <taxon>Bacillaceae</taxon>
        <taxon>Rossellomorea</taxon>
    </lineage>
</organism>
<dbReference type="Proteomes" id="UP000325054">
    <property type="component" value="Unassembled WGS sequence"/>
</dbReference>
<keyword evidence="1" id="KW-0472">Membrane</keyword>
<keyword evidence="1" id="KW-0812">Transmembrane</keyword>
<protein>
    <submittedName>
        <fullName evidence="2">Uncharacterized protein</fullName>
    </submittedName>
</protein>
<name>A0A5D4U985_9BACI</name>
<evidence type="ECO:0000313" key="2">
    <source>
        <dbReference type="EMBL" id="TYS83995.1"/>
    </source>
</evidence>
<comment type="caution">
    <text evidence="2">The sequence shown here is derived from an EMBL/GenBank/DDBJ whole genome shotgun (WGS) entry which is preliminary data.</text>
</comment>
<reference evidence="2 3" key="1">
    <citation type="submission" date="2019-08" db="EMBL/GenBank/DDBJ databases">
        <title>Bacillus genomes from the desert of Cuatro Cienegas, Coahuila.</title>
        <authorList>
            <person name="Olmedo-Alvarez G."/>
        </authorList>
    </citation>
    <scope>NUCLEOTIDE SEQUENCE [LARGE SCALE GENOMIC DNA]</scope>
    <source>
        <strain evidence="2 3">CH451a_14T</strain>
    </source>
</reference>
<gene>
    <name evidence="2" type="ORF">FZC80_00500</name>
</gene>
<keyword evidence="1" id="KW-1133">Transmembrane helix</keyword>